<accession>A0A9D5JU64</accession>
<dbReference type="Pfam" id="PF01026">
    <property type="entry name" value="TatD_DNase"/>
    <property type="match status" value="1"/>
</dbReference>
<protein>
    <recommendedName>
        <fullName evidence="7">Hydrolase TatD</fullName>
    </recommendedName>
</protein>
<dbReference type="PANTHER" id="PTHR46317">
    <property type="entry name" value="HYDROLASE OF PHP SUPERFAMILY-RELATED PROTEIN"/>
    <property type="match status" value="1"/>
</dbReference>
<dbReference type="CDD" id="cd01310">
    <property type="entry name" value="TatD_DNAse"/>
    <property type="match status" value="1"/>
</dbReference>
<dbReference type="Proteomes" id="UP000649604">
    <property type="component" value="Unassembled WGS sequence"/>
</dbReference>
<evidence type="ECO:0000313" key="6">
    <source>
        <dbReference type="Proteomes" id="UP000649604"/>
    </source>
</evidence>
<evidence type="ECO:0000256" key="3">
    <source>
        <dbReference type="ARBA" id="ARBA00022801"/>
    </source>
</evidence>
<comment type="similarity">
    <text evidence="1">Belongs to the metallo-dependent hydrolases superfamily. TatD-type hydrolase family.</text>
</comment>
<feature type="binding site" evidence="4">
    <location>
        <position position="6"/>
    </location>
    <ligand>
        <name>a divalent metal cation</name>
        <dbReference type="ChEBI" id="CHEBI:60240"/>
        <label>1</label>
    </ligand>
</feature>
<dbReference type="PROSITE" id="PS01091">
    <property type="entry name" value="TATD_3"/>
    <property type="match status" value="1"/>
</dbReference>
<dbReference type="Gene3D" id="3.20.20.140">
    <property type="entry name" value="Metal-dependent hydrolases"/>
    <property type="match status" value="1"/>
</dbReference>
<evidence type="ECO:0000256" key="4">
    <source>
        <dbReference type="PIRSR" id="PIRSR005902-1"/>
    </source>
</evidence>
<evidence type="ECO:0008006" key="7">
    <source>
        <dbReference type="Google" id="ProtNLM"/>
    </source>
</evidence>
<dbReference type="PANTHER" id="PTHR46317:SF1">
    <property type="entry name" value="HYDROLASE, TATD FAMILY"/>
    <property type="match status" value="1"/>
</dbReference>
<evidence type="ECO:0000256" key="1">
    <source>
        <dbReference type="ARBA" id="ARBA00009275"/>
    </source>
</evidence>
<dbReference type="EMBL" id="WJJP01000214">
    <property type="protein sequence ID" value="MBD3324308.1"/>
    <property type="molecule type" value="Genomic_DNA"/>
</dbReference>
<keyword evidence="3" id="KW-0378">Hydrolase</keyword>
<dbReference type="SUPFAM" id="SSF51556">
    <property type="entry name" value="Metallo-dependent hydrolases"/>
    <property type="match status" value="1"/>
</dbReference>
<feature type="binding site" evidence="4">
    <location>
        <position position="200"/>
    </location>
    <ligand>
        <name>a divalent metal cation</name>
        <dbReference type="ChEBI" id="CHEBI:60240"/>
        <label>1</label>
    </ligand>
</feature>
<feature type="binding site" evidence="4">
    <location>
        <position position="152"/>
    </location>
    <ligand>
        <name>a divalent metal cation</name>
        <dbReference type="ChEBI" id="CHEBI:60240"/>
        <label>2</label>
    </ligand>
</feature>
<evidence type="ECO:0000256" key="2">
    <source>
        <dbReference type="ARBA" id="ARBA00022723"/>
    </source>
</evidence>
<feature type="binding site" evidence="4">
    <location>
        <position position="8"/>
    </location>
    <ligand>
        <name>a divalent metal cation</name>
        <dbReference type="ChEBI" id="CHEBI:60240"/>
        <label>1</label>
    </ligand>
</feature>
<evidence type="ECO:0000313" key="5">
    <source>
        <dbReference type="EMBL" id="MBD3324308.1"/>
    </source>
</evidence>
<feature type="binding site" evidence="4">
    <location>
        <position position="129"/>
    </location>
    <ligand>
        <name>a divalent metal cation</name>
        <dbReference type="ChEBI" id="CHEBI:60240"/>
        <label>2</label>
    </ligand>
</feature>
<dbReference type="GO" id="GO:0016788">
    <property type="term" value="F:hydrolase activity, acting on ester bonds"/>
    <property type="evidence" value="ECO:0007669"/>
    <property type="project" value="InterPro"/>
</dbReference>
<name>A0A9D5JU64_9BACT</name>
<sequence length="254" mass="28193">MLVDTHTHLGDAVFDADRADVIVRARRVGVSHIVVVSETLDDAVRNLELAAQYPELRPAAGLYPTHLDVDQAEAMIAFIRKESQQLVAIGEIGLDFWVVKSDEERDRQRDIFRRFTALSQELDLPLNVHSRSAGRHAIALLLEQNACRVQLHAFDGKARTALPAVEAGYFFSIPPSIVRSRQKQKLVKQLPLSCLLVETDSPVLGPSAKERNEPAHVMVAIDAIAEVKEVPPTHVLEAVSDNTRRLYGRAFSTP</sequence>
<dbReference type="PIRSF" id="PIRSF005902">
    <property type="entry name" value="DNase_TatD"/>
    <property type="match status" value="1"/>
</dbReference>
<gene>
    <name evidence="5" type="ORF">GF339_06965</name>
</gene>
<organism evidence="5 6">
    <name type="scientific">candidate division KSB3 bacterium</name>
    <dbReference type="NCBI Taxonomy" id="2044937"/>
    <lineage>
        <taxon>Bacteria</taxon>
        <taxon>candidate division KSB3</taxon>
    </lineage>
</organism>
<dbReference type="InterPro" id="IPR032466">
    <property type="entry name" value="Metal_Hydrolase"/>
</dbReference>
<dbReference type="AlphaFoldDB" id="A0A9D5JU64"/>
<proteinExistence type="inferred from homology"/>
<reference evidence="5" key="1">
    <citation type="submission" date="2019-11" db="EMBL/GenBank/DDBJ databases">
        <title>Microbial mats filling the niche in hypersaline microbial mats.</title>
        <authorList>
            <person name="Wong H.L."/>
            <person name="Macleod F.I."/>
            <person name="White R.A. III"/>
            <person name="Burns B.P."/>
        </authorList>
    </citation>
    <scope>NUCLEOTIDE SEQUENCE</scope>
    <source>
        <strain evidence="5">Rbin_158</strain>
    </source>
</reference>
<feature type="binding site" evidence="4">
    <location>
        <position position="91"/>
    </location>
    <ligand>
        <name>a divalent metal cation</name>
        <dbReference type="ChEBI" id="CHEBI:60240"/>
        <label>1</label>
    </ligand>
</feature>
<keyword evidence="2 4" id="KW-0479">Metal-binding</keyword>
<comment type="caution">
    <text evidence="5">The sequence shown here is derived from an EMBL/GenBank/DDBJ whole genome shotgun (WGS) entry which is preliminary data.</text>
</comment>
<dbReference type="InterPro" id="IPR018228">
    <property type="entry name" value="DNase_TatD-rel_CS"/>
</dbReference>
<dbReference type="InterPro" id="IPR001130">
    <property type="entry name" value="TatD-like"/>
</dbReference>
<dbReference type="GO" id="GO:0046872">
    <property type="term" value="F:metal ion binding"/>
    <property type="evidence" value="ECO:0007669"/>
    <property type="project" value="UniProtKB-KW"/>
</dbReference>